<dbReference type="Proteomes" id="UP001200513">
    <property type="component" value="Chromosome"/>
</dbReference>
<dbReference type="Pfam" id="PF23355">
    <property type="entry name" value="IFT52_GIFT"/>
    <property type="match status" value="1"/>
</dbReference>
<gene>
    <name evidence="3" type="ORF">K9W46_05695</name>
</gene>
<reference evidence="3" key="1">
    <citation type="journal article" date="2022" name="Nat. Microbiol.">
        <title>Unique mobile elements and scalable gene flow at the prokaryote-eukaryote boundary revealed by circularized Asgard archaea genomes.</title>
        <authorList>
            <person name="Wu F."/>
            <person name="Speth D.R."/>
            <person name="Philosof A."/>
            <person name="Cremiere A."/>
            <person name="Narayanan A."/>
            <person name="Barco R.A."/>
            <person name="Connon S.A."/>
            <person name="Amend J.P."/>
            <person name="Antoshechkin I.A."/>
            <person name="Orphan V.J."/>
        </authorList>
    </citation>
    <scope>NUCLEOTIDE SEQUENCE</scope>
    <source>
        <strain evidence="3">PR6</strain>
    </source>
</reference>
<feature type="region of interest" description="Disordered" evidence="1">
    <location>
        <begin position="241"/>
        <end position="262"/>
    </location>
</feature>
<evidence type="ECO:0000256" key="1">
    <source>
        <dbReference type="SAM" id="MobiDB-lite"/>
    </source>
</evidence>
<proteinExistence type="predicted"/>
<dbReference type="InterPro" id="IPR055458">
    <property type="entry name" value="IFT52_GIFT"/>
</dbReference>
<feature type="domain" description="IFT52 GIFT" evidence="2">
    <location>
        <begin position="3"/>
        <end position="107"/>
    </location>
</feature>
<dbReference type="InterPro" id="IPR029062">
    <property type="entry name" value="Class_I_gatase-like"/>
</dbReference>
<evidence type="ECO:0000313" key="3">
    <source>
        <dbReference type="EMBL" id="UJG44671.1"/>
    </source>
</evidence>
<dbReference type="AlphaFoldDB" id="A0A9Y1BSX7"/>
<dbReference type="EMBL" id="CP084167">
    <property type="protein sequence ID" value="UJG44671.1"/>
    <property type="molecule type" value="Genomic_DNA"/>
</dbReference>
<accession>A0A9Y1BSX7</accession>
<organism evidence="3">
    <name type="scientific">Candidatus Heimdallarchaeum endolithica</name>
    <dbReference type="NCBI Taxonomy" id="2876572"/>
    <lineage>
        <taxon>Archaea</taxon>
        <taxon>Promethearchaeati</taxon>
        <taxon>Candidatus Heimdallarchaeota</taxon>
        <taxon>Candidatus Heimdallarchaeia (ex Rinke et al. 2021) (nom. nud.)</taxon>
        <taxon>Candidatus Heimdallarchaeales</taxon>
        <taxon>Candidatus Heimdallarchaeaceae</taxon>
        <taxon>Candidatus Heimdallarchaeum</taxon>
    </lineage>
</organism>
<protein>
    <recommendedName>
        <fullName evidence="2">IFT52 GIFT domain-containing protein</fullName>
    </recommendedName>
</protein>
<evidence type="ECO:0000259" key="2">
    <source>
        <dbReference type="Pfam" id="PF23355"/>
    </source>
</evidence>
<name>A0A9Y1BSX7_9ARCH</name>
<dbReference type="Gene3D" id="3.40.50.880">
    <property type="match status" value="1"/>
</dbReference>
<dbReference type="SUPFAM" id="SSF52317">
    <property type="entry name" value="Class I glutamine amidotransferase-like"/>
    <property type="match status" value="1"/>
</dbReference>
<sequence length="446" mass="51121">MKILFDETQKERGRIFSNFSILEADLTEAGHKIAVLDTFPIKYSSINSADILVFLCPDGSKLYGHEVKNILRFVEEGNILMIFSNAGGDKGLNTNMNSLLKHFGIELIPNQIFDFQSFDFQLESCPVVTKIYPHPITQGVKEITYCSGCSLHINNEVTELARTRNTSDPPSATIMALSQYGDGWVFVCGSYTVFSNKKSGITNRDNRQFARNLFQWAEKQITEKPSKKEIEIKIEPKKEEVSVSKKDKQKEEGISKQEVEVEKKKRKEPVSTTLLSKPEKISDLDIASVLLQIKEIEAEVETFNVDQTYKEIIITDLARKRGIDYAMIQRYLQMKKEEAEKDKKKERVTQEQPKEEYIVTDKIQKQLSESQYIEPESVILEQTKKVSPKKASPVQEPVEKHVEFSEVETSVDNVAHEILVELKEIRKGIEQLNSTILKLFEKEKKK</sequence>